<evidence type="ECO:0000313" key="2">
    <source>
        <dbReference type="Proteomes" id="UP001595900"/>
    </source>
</evidence>
<evidence type="ECO:0000313" key="1">
    <source>
        <dbReference type="EMBL" id="MFC4242174.1"/>
    </source>
</evidence>
<comment type="caution">
    <text evidence="1">The sequence shown here is derived from an EMBL/GenBank/DDBJ whole genome shotgun (WGS) entry which is preliminary data.</text>
</comment>
<protein>
    <submittedName>
        <fullName evidence="1">LVIVD repeat-containing protein</fullName>
    </submittedName>
</protein>
<keyword evidence="2" id="KW-1185">Reference proteome</keyword>
<dbReference type="Pfam" id="PF08309">
    <property type="entry name" value="LVIVD"/>
    <property type="match status" value="2"/>
</dbReference>
<gene>
    <name evidence="1" type="ORF">ACFOYW_02210</name>
</gene>
<sequence>MALKDAPATAESRGIELVGYHDLGKNPAFKVAMQRVGERYYLYLSHFWVSRWSVIDVTDPANPELISHVDGPPASWTYQVQVADGLMIGALERPTPGWGYDPAATEEVGVLLFDVKADPAHPSFIAHYDTGGRGTHRNYYDGGRYAYLATEADGFTGNILSIVDVSDPTHVVEVGRWWAPGQHLAAGETGGSKWGLHGPAHVVGDLAYCSWGQYGFLILDVSDKTQPTLVSRVSFGDFGSPLGVHTAFKHGDFVVVNSESLGEGDSEGLPYAVAVDVHDPAMPRIVSWFPTPIPEESTGLRSYQQKGGRHGPHNQHQYQGVAGTLEDSSRVYFTHFNAGLRVYDFTEPLRPREIAHYVPADPTERLGPKPAQLTTSFEDLIVDERGYIYCTDKNYGLFVLTLAD</sequence>
<proteinExistence type="predicted"/>
<dbReference type="EMBL" id="JBHSCN010000002">
    <property type="protein sequence ID" value="MFC4242174.1"/>
    <property type="molecule type" value="Genomic_DNA"/>
</dbReference>
<dbReference type="InterPro" id="IPR013211">
    <property type="entry name" value="LVIVD"/>
</dbReference>
<accession>A0ABV8Q471</accession>
<name>A0ABV8Q471_9MICO</name>
<reference evidence="2" key="1">
    <citation type="journal article" date="2019" name="Int. J. Syst. Evol. Microbiol.">
        <title>The Global Catalogue of Microorganisms (GCM) 10K type strain sequencing project: providing services to taxonomists for standard genome sequencing and annotation.</title>
        <authorList>
            <consortium name="The Broad Institute Genomics Platform"/>
            <consortium name="The Broad Institute Genome Sequencing Center for Infectious Disease"/>
            <person name="Wu L."/>
            <person name="Ma J."/>
        </authorList>
    </citation>
    <scope>NUCLEOTIDE SEQUENCE [LARGE SCALE GENOMIC DNA]</scope>
    <source>
        <strain evidence="2">CGMCC 1.10363</strain>
    </source>
</reference>
<organism evidence="1 2">
    <name type="scientific">Gryllotalpicola reticulitermitis</name>
    <dbReference type="NCBI Taxonomy" id="1184153"/>
    <lineage>
        <taxon>Bacteria</taxon>
        <taxon>Bacillati</taxon>
        <taxon>Actinomycetota</taxon>
        <taxon>Actinomycetes</taxon>
        <taxon>Micrococcales</taxon>
        <taxon>Microbacteriaceae</taxon>
        <taxon>Gryllotalpicola</taxon>
    </lineage>
</organism>
<dbReference type="RefSeq" id="WP_390226976.1">
    <property type="nucleotide sequence ID" value="NZ_JBHSCN010000002.1"/>
</dbReference>
<dbReference type="Proteomes" id="UP001595900">
    <property type="component" value="Unassembled WGS sequence"/>
</dbReference>